<evidence type="ECO:0000313" key="2">
    <source>
        <dbReference type="Proteomes" id="UP000232003"/>
    </source>
</evidence>
<organism evidence="1 2">
    <name type="scientific">Nostoc flagelliforme CCNUN1</name>
    <dbReference type="NCBI Taxonomy" id="2038116"/>
    <lineage>
        <taxon>Bacteria</taxon>
        <taxon>Bacillati</taxon>
        <taxon>Cyanobacteriota</taxon>
        <taxon>Cyanophyceae</taxon>
        <taxon>Nostocales</taxon>
        <taxon>Nostocaceae</taxon>
        <taxon>Nostoc</taxon>
    </lineage>
</organism>
<reference evidence="1 2" key="1">
    <citation type="submission" date="2017-11" db="EMBL/GenBank/DDBJ databases">
        <title>Complete genome of a free-living desiccation-tolerant cyanobacterium and its photosynthetic adaptation to extreme terrestrial habitat.</title>
        <authorList>
            <person name="Shang J."/>
        </authorList>
    </citation>
    <scope>NUCLEOTIDE SEQUENCE [LARGE SCALE GENOMIC DNA]</scope>
    <source>
        <strain evidence="1 2">CCNUN1</strain>
        <plasmid evidence="2">pnfsy06</plasmid>
    </source>
</reference>
<dbReference type="Gene3D" id="3.10.450.620">
    <property type="entry name" value="JHP933, nucleotidyltransferase-like core domain"/>
    <property type="match status" value="1"/>
</dbReference>
<dbReference type="Pfam" id="PF08843">
    <property type="entry name" value="AbiEii"/>
    <property type="match status" value="1"/>
</dbReference>
<dbReference type="AlphaFoldDB" id="A0A2K8T805"/>
<protein>
    <submittedName>
        <fullName evidence="1">Putative nucleotidyltransferase component of viral defense system</fullName>
    </submittedName>
</protein>
<dbReference type="InterPro" id="IPR014942">
    <property type="entry name" value="AbiEii"/>
</dbReference>
<dbReference type="KEGG" id="nfl:COO91_09969"/>
<proteinExistence type="predicted"/>
<dbReference type="RefSeq" id="WP_100903765.1">
    <property type="nucleotide sequence ID" value="NZ_CAWNNC010000007.1"/>
</dbReference>
<geneLocation type="plasmid" evidence="2">
    <name>pnfsy06</name>
</geneLocation>
<sequence>MNTFLDSNLVEIIASDLGVDPSFVEKDWYAMRIIASLIAVNDFGVQLVFSGGTSLSKGFGLIKRFSEDLDFKVILPKANPTRNECSNYRKQIVEVIRGSSSEWSLDEEPKSENANRKFTCNIRYKENFEITAALRPYIKLEVNFIVPTLPVEQRALQSFIAQAMDQSPEVPLIACVSPIETAAEKLSALTWRVLSRNRSSEKDDPSLIRHLYDLTALRGLIFNYSNFSDLVVSVIAEDIERSRKKIKSLANSEVEFLQEMVLTLENDSLYGNEYQQFVRGMSYAVEDECPTFSEAIDAVKSIISIIKLKK</sequence>
<dbReference type="Proteomes" id="UP000232003">
    <property type="component" value="Plasmid pNFSY06"/>
</dbReference>
<keyword evidence="1" id="KW-0808">Transferase</keyword>
<dbReference type="GO" id="GO:0016740">
    <property type="term" value="F:transferase activity"/>
    <property type="evidence" value="ECO:0007669"/>
    <property type="project" value="UniProtKB-KW"/>
</dbReference>
<keyword evidence="1" id="KW-0614">Plasmid</keyword>
<dbReference type="EMBL" id="CP024791">
    <property type="protein sequence ID" value="AUB43779.1"/>
    <property type="molecule type" value="Genomic_DNA"/>
</dbReference>
<gene>
    <name evidence="1" type="ORF">COO91_09969</name>
</gene>
<accession>A0A2K8T805</accession>
<name>A0A2K8T805_9NOSO</name>
<evidence type="ECO:0000313" key="1">
    <source>
        <dbReference type="EMBL" id="AUB43779.1"/>
    </source>
</evidence>
<dbReference type="OrthoDB" id="9780929at2"/>
<keyword evidence="2" id="KW-1185">Reference proteome</keyword>